<evidence type="ECO:0000313" key="4">
    <source>
        <dbReference type="EMBL" id="ORC15771.1"/>
    </source>
</evidence>
<evidence type="ECO:0000256" key="2">
    <source>
        <dbReference type="ARBA" id="ARBA00022801"/>
    </source>
</evidence>
<proteinExistence type="inferred from homology"/>
<keyword evidence="2" id="KW-0378">Hydrolase</keyword>
<dbReference type="CDD" id="cd03443">
    <property type="entry name" value="PaaI_thioesterase"/>
    <property type="match status" value="1"/>
</dbReference>
<dbReference type="RefSeq" id="WP_083092982.1">
    <property type="nucleotide sequence ID" value="NZ_LXWF01000042.1"/>
</dbReference>
<dbReference type="InterPro" id="IPR003736">
    <property type="entry name" value="PAAI_dom"/>
</dbReference>
<dbReference type="SUPFAM" id="SSF54637">
    <property type="entry name" value="Thioesterase/thiol ester dehydrase-isomerase"/>
    <property type="match status" value="1"/>
</dbReference>
<reference evidence="4 5" key="1">
    <citation type="submission" date="2016-05" db="EMBL/GenBank/DDBJ databases">
        <title>Draft genome sequence of a porcine commensal Rothia nasimurium.</title>
        <authorList>
            <person name="Gaiser R.A."/>
            <person name="Van Baarlen P."/>
            <person name="Wells J.M."/>
        </authorList>
    </citation>
    <scope>NUCLEOTIDE SEQUENCE [LARGE SCALE GENOMIC DNA]</scope>
    <source>
        <strain evidence="4 5">PT-32</strain>
    </source>
</reference>
<name>A0A1Y1RNT6_9MICC</name>
<dbReference type="EMBL" id="LXWF01000042">
    <property type="protein sequence ID" value="ORC15771.1"/>
    <property type="molecule type" value="Genomic_DNA"/>
</dbReference>
<accession>A0A1Y1RNT6</accession>
<comment type="similarity">
    <text evidence="1">Belongs to the thioesterase PaaI family.</text>
</comment>
<dbReference type="GO" id="GO:0061522">
    <property type="term" value="F:1,4-dihydroxy-2-naphthoyl-CoA thioesterase activity"/>
    <property type="evidence" value="ECO:0007669"/>
    <property type="project" value="TreeGrafter"/>
</dbReference>
<evidence type="ECO:0000259" key="3">
    <source>
        <dbReference type="Pfam" id="PF03061"/>
    </source>
</evidence>
<dbReference type="AlphaFoldDB" id="A0A1Y1RNT6"/>
<dbReference type="NCBIfam" id="TIGR00369">
    <property type="entry name" value="unchar_dom_1"/>
    <property type="match status" value="1"/>
</dbReference>
<dbReference type="InterPro" id="IPR029069">
    <property type="entry name" value="HotDog_dom_sf"/>
</dbReference>
<keyword evidence="5" id="KW-1185">Reference proteome</keyword>
<evidence type="ECO:0000313" key="5">
    <source>
        <dbReference type="Proteomes" id="UP000192359"/>
    </source>
</evidence>
<dbReference type="PANTHER" id="PTHR43240">
    <property type="entry name" value="1,4-DIHYDROXY-2-NAPHTHOYL-COA THIOESTERASE 1"/>
    <property type="match status" value="1"/>
</dbReference>
<dbReference type="OrthoDB" id="9798208at2"/>
<evidence type="ECO:0000256" key="1">
    <source>
        <dbReference type="ARBA" id="ARBA00008324"/>
    </source>
</evidence>
<dbReference type="InterPro" id="IPR006683">
    <property type="entry name" value="Thioestr_dom"/>
</dbReference>
<dbReference type="PANTHER" id="PTHR43240:SF5">
    <property type="entry name" value="1,4-DIHYDROXY-2-NAPHTHOYL-COA THIOESTERASE 1"/>
    <property type="match status" value="1"/>
</dbReference>
<sequence length="148" mass="15215">MTENSHDHYQHVLKKLGTGALSEKLGIRIHEASPEYLVATMPVEGNTQPVGLLHGGASAALAETAGSLAAFLSVADKGQAAVGVDLNITHMLPARTGTVTATCRAVKLGRTVTVHTVDITDDAGRLVATARITNNIITPPASATATGQ</sequence>
<protein>
    <recommendedName>
        <fullName evidence="3">Thioesterase domain-containing protein</fullName>
    </recommendedName>
</protein>
<dbReference type="GO" id="GO:0005829">
    <property type="term" value="C:cytosol"/>
    <property type="evidence" value="ECO:0007669"/>
    <property type="project" value="TreeGrafter"/>
</dbReference>
<dbReference type="Pfam" id="PF03061">
    <property type="entry name" value="4HBT"/>
    <property type="match status" value="1"/>
</dbReference>
<comment type="caution">
    <text evidence="4">The sequence shown here is derived from an EMBL/GenBank/DDBJ whole genome shotgun (WGS) entry which is preliminary data.</text>
</comment>
<feature type="domain" description="Thioesterase" evidence="3">
    <location>
        <begin position="51"/>
        <end position="128"/>
    </location>
</feature>
<dbReference type="Proteomes" id="UP000192359">
    <property type="component" value="Unassembled WGS sequence"/>
</dbReference>
<organism evidence="4 5">
    <name type="scientific">Rothia nasimurium</name>
    <dbReference type="NCBI Taxonomy" id="85336"/>
    <lineage>
        <taxon>Bacteria</taxon>
        <taxon>Bacillati</taxon>
        <taxon>Actinomycetota</taxon>
        <taxon>Actinomycetes</taxon>
        <taxon>Micrococcales</taxon>
        <taxon>Micrococcaceae</taxon>
        <taxon>Rothia</taxon>
    </lineage>
</organism>
<dbReference type="Gene3D" id="3.10.129.10">
    <property type="entry name" value="Hotdog Thioesterase"/>
    <property type="match status" value="1"/>
</dbReference>
<gene>
    <name evidence="4" type="ORF">A7979_06155</name>
</gene>